<protein>
    <submittedName>
        <fullName evidence="6">AAEL003949-PA</fullName>
    </submittedName>
</protein>
<dbReference type="HOGENOM" id="CLU_020516_2_0_1"/>
<dbReference type="Pfam" id="PF00400">
    <property type="entry name" value="WD40"/>
    <property type="match status" value="1"/>
</dbReference>
<organism evidence="6 7">
    <name type="scientific">Aedes aegypti</name>
    <name type="common">Yellowfever mosquito</name>
    <name type="synonym">Culex aegypti</name>
    <dbReference type="NCBI Taxonomy" id="7159"/>
    <lineage>
        <taxon>Eukaryota</taxon>
        <taxon>Metazoa</taxon>
        <taxon>Ecdysozoa</taxon>
        <taxon>Arthropoda</taxon>
        <taxon>Hexapoda</taxon>
        <taxon>Insecta</taxon>
        <taxon>Pterygota</taxon>
        <taxon>Neoptera</taxon>
        <taxon>Endopterygota</taxon>
        <taxon>Diptera</taxon>
        <taxon>Nematocera</taxon>
        <taxon>Culicoidea</taxon>
        <taxon>Culicidae</taxon>
        <taxon>Culicinae</taxon>
        <taxon>Aedini</taxon>
        <taxon>Aedes</taxon>
        <taxon>Stegomyia</taxon>
    </lineage>
</organism>
<dbReference type="PANTHER" id="PTHR44267:SF1">
    <property type="entry name" value="WD REPEAT-CONTAINING PROTEIN 43"/>
    <property type="match status" value="1"/>
</dbReference>
<sequence>MSTSCARQYSRDGKYFAFINGQGKLVVYEVETSNVSQIYTPNLHLNVPCTCFAWVEIGAQGSSKKKKKRSSDAGAGERQTCMIFGTSKGKVALYGLASTNIEKNFIGAGHSGPITAICVEGECLYTAGTDGKVIEWSLKDCEQRKVHNLGVEKLSCLAVIEQGSTVLSGSKQLKLWDLENGKSIKTLVGHTSNTVLARKIVSQDGRVFVLTGSVNDRNVSLWSAEGDERTAVGLFTLDDAPEYLSTRVVGGKLHLVAVSRSGVAHYFIKSLDKININKPIKANYTYEVALDTAGSGSKAVDRLPIFTASVDFSANQEQILIGYGSDLSLKFEQIAIDKELKHNVIIREQAKGLLHKDKTEKDLKSKTPSVDKSIAEFLNPVNASKKSLKTVEIPMEARLENLALTADGDSKSKSSQKNMVHLLVQGLHSKDAEILRSVFSKNDPELIQRTAERVPAQYVSILLSELSSLMQKKTVHVATAVCWLKALIHSHASQLMALGSENLLSNFGTCLGIIEYRVEHANSLSKLSGRLGLLVSQIDRTERLAKNPDQLANAQVLIHQEEDDSDVDSVIGKDQGSSEDEYDGIMEDDVLEEEEDDDDEEDNALAGSFVRVRNGAAKQGDGSMLKLKVDEDSSGDDDEDDDEEMDVSD</sequence>
<reference evidence="6" key="3">
    <citation type="submission" date="2012-09" db="EMBL/GenBank/DDBJ databases">
        <authorList>
            <consortium name="VectorBase"/>
        </authorList>
    </citation>
    <scope>NUCLEOTIDE SEQUENCE</scope>
    <source>
        <strain evidence="6">Liverpool</strain>
    </source>
</reference>
<dbReference type="AlphaFoldDB" id="A0A1S4F641"/>
<evidence type="ECO:0000256" key="3">
    <source>
        <dbReference type="ARBA" id="ARBA00038335"/>
    </source>
</evidence>
<dbReference type="Pfam" id="PF04003">
    <property type="entry name" value="Utp12"/>
    <property type="match status" value="1"/>
</dbReference>
<dbReference type="InterPro" id="IPR015943">
    <property type="entry name" value="WD40/YVTN_repeat-like_dom_sf"/>
</dbReference>
<feature type="compositionally biased region" description="Acidic residues" evidence="4">
    <location>
        <begin position="577"/>
        <end position="603"/>
    </location>
</feature>
<dbReference type="OMA" id="PCTALTW"/>
<feature type="compositionally biased region" description="Acidic residues" evidence="4">
    <location>
        <begin position="632"/>
        <end position="649"/>
    </location>
</feature>
<dbReference type="InterPro" id="IPR001680">
    <property type="entry name" value="WD40_rpt"/>
</dbReference>
<name>A0A1S4F641_AEDAE</name>
<dbReference type="SMART" id="SM00320">
    <property type="entry name" value="WD40"/>
    <property type="match status" value="3"/>
</dbReference>
<proteinExistence type="inferred from homology"/>
<evidence type="ECO:0000256" key="4">
    <source>
        <dbReference type="SAM" id="MobiDB-lite"/>
    </source>
</evidence>
<gene>
    <name evidence="6" type="ORF">AaeL_AAEL003949</name>
</gene>
<evidence type="ECO:0000256" key="2">
    <source>
        <dbReference type="ARBA" id="ARBA00023242"/>
    </source>
</evidence>
<dbReference type="GO" id="GO:0000462">
    <property type="term" value="P:maturation of SSU-rRNA from tricistronic rRNA transcript (SSU-rRNA, 5.8S rRNA, LSU-rRNA)"/>
    <property type="evidence" value="ECO:0007669"/>
    <property type="project" value="TreeGrafter"/>
</dbReference>
<dbReference type="InterPro" id="IPR007148">
    <property type="entry name" value="SSU_processome_Utp12"/>
</dbReference>
<feature type="domain" description="Small-subunit processome Utp12" evidence="5">
    <location>
        <begin position="431"/>
        <end position="535"/>
    </location>
</feature>
<evidence type="ECO:0000259" key="5">
    <source>
        <dbReference type="Pfam" id="PF04003"/>
    </source>
</evidence>
<evidence type="ECO:0000313" key="7">
    <source>
        <dbReference type="Proteomes" id="UP000682892"/>
    </source>
</evidence>
<dbReference type="KEGG" id="aag:5579658"/>
<comment type="subcellular location">
    <subcellularLocation>
        <location evidence="1">Nucleus</location>
    </subcellularLocation>
</comment>
<accession>A0A1S4F641</accession>
<reference evidence="6" key="1">
    <citation type="submission" date="2005-10" db="EMBL/GenBank/DDBJ databases">
        <authorList>
            <person name="Loftus B.J."/>
            <person name="Nene V.M."/>
            <person name="Hannick L.I."/>
            <person name="Bidwell S."/>
            <person name="Haas B."/>
            <person name="Amedeo P."/>
            <person name="Orvis J."/>
            <person name="Wortman J.R."/>
            <person name="White O.R."/>
            <person name="Salzberg S."/>
            <person name="Shumway M."/>
            <person name="Koo H."/>
            <person name="Zhao Y."/>
            <person name="Holmes M."/>
            <person name="Miller J."/>
            <person name="Schatz M."/>
            <person name="Pop M."/>
            <person name="Pai G."/>
            <person name="Utterback T."/>
            <person name="Rogers Y.-H."/>
            <person name="Kravitz S."/>
            <person name="Fraser C.M."/>
        </authorList>
    </citation>
    <scope>NUCLEOTIDE SEQUENCE</scope>
    <source>
        <strain evidence="6">Liverpool</strain>
    </source>
</reference>
<dbReference type="GO" id="GO:0005730">
    <property type="term" value="C:nucleolus"/>
    <property type="evidence" value="ECO:0007669"/>
    <property type="project" value="TreeGrafter"/>
</dbReference>
<evidence type="ECO:0000313" key="6">
    <source>
        <dbReference type="EMBL" id="EAT44712.1"/>
    </source>
</evidence>
<dbReference type="PANTHER" id="PTHR44267">
    <property type="entry name" value="WD REPEAT-CONTAINING PROTEIN 43"/>
    <property type="match status" value="1"/>
</dbReference>
<dbReference type="InterPro" id="IPR036322">
    <property type="entry name" value="WD40_repeat_dom_sf"/>
</dbReference>
<dbReference type="InterPro" id="IPR052414">
    <property type="entry name" value="U3_snoRNA-assoc_WDR"/>
</dbReference>
<dbReference type="Proteomes" id="UP000682892">
    <property type="component" value="Unassembled WGS sequence"/>
</dbReference>
<feature type="region of interest" description="Disordered" evidence="4">
    <location>
        <begin position="562"/>
        <end position="649"/>
    </location>
</feature>
<evidence type="ECO:0000256" key="1">
    <source>
        <dbReference type="ARBA" id="ARBA00004123"/>
    </source>
</evidence>
<dbReference type="OrthoDB" id="30195at2759"/>
<dbReference type="SUPFAM" id="SSF50978">
    <property type="entry name" value="WD40 repeat-like"/>
    <property type="match status" value="1"/>
</dbReference>
<reference evidence="6" key="2">
    <citation type="journal article" date="2007" name="Science">
        <title>Genome sequence of Aedes aegypti, a major arbovirus vector.</title>
        <authorList>
            <person name="Nene V."/>
            <person name="Wortman J.R."/>
            <person name="Lawson D."/>
            <person name="Haas B."/>
            <person name="Kodira C."/>
            <person name="Tu Z.J."/>
            <person name="Loftus B."/>
            <person name="Xi Z."/>
            <person name="Megy K."/>
            <person name="Grabherr M."/>
            <person name="Ren Q."/>
            <person name="Zdobnov E.M."/>
            <person name="Lobo N.F."/>
            <person name="Campbell K.S."/>
            <person name="Brown S.E."/>
            <person name="Bonaldo M.F."/>
            <person name="Zhu J."/>
            <person name="Sinkins S.P."/>
            <person name="Hogenkamp D.G."/>
            <person name="Amedeo P."/>
            <person name="Arensburger P."/>
            <person name="Atkinson P.W."/>
            <person name="Bidwell S."/>
            <person name="Biedler J."/>
            <person name="Birney E."/>
            <person name="Bruggner R.V."/>
            <person name="Costas J."/>
            <person name="Coy M.R."/>
            <person name="Crabtree J."/>
            <person name="Crawford M."/>
            <person name="Debruyn B."/>
            <person name="Decaprio D."/>
            <person name="Eiglmeier K."/>
            <person name="Eisenstadt E."/>
            <person name="El-Dorry H."/>
            <person name="Gelbart W.M."/>
            <person name="Gomes S.L."/>
            <person name="Hammond M."/>
            <person name="Hannick L.I."/>
            <person name="Hogan J.R."/>
            <person name="Holmes M.H."/>
            <person name="Jaffe D."/>
            <person name="Johnston J.S."/>
            <person name="Kennedy R.C."/>
            <person name="Koo H."/>
            <person name="Kravitz S."/>
            <person name="Kriventseva E.V."/>
            <person name="Kulp D."/>
            <person name="Labutti K."/>
            <person name="Lee E."/>
            <person name="Li S."/>
            <person name="Lovin D.D."/>
            <person name="Mao C."/>
            <person name="Mauceli E."/>
            <person name="Menck C.F."/>
            <person name="Miller J.R."/>
            <person name="Montgomery P."/>
            <person name="Mori A."/>
            <person name="Nascimento A.L."/>
            <person name="Naveira H.F."/>
            <person name="Nusbaum C."/>
            <person name="O'leary S."/>
            <person name="Orvis J."/>
            <person name="Pertea M."/>
            <person name="Quesneville H."/>
            <person name="Reidenbach K.R."/>
            <person name="Rogers Y.H."/>
            <person name="Roth C.W."/>
            <person name="Schneider J.R."/>
            <person name="Schatz M."/>
            <person name="Shumway M."/>
            <person name="Stanke M."/>
            <person name="Stinson E.O."/>
            <person name="Tubio J.M."/>
            <person name="Vanzee J.P."/>
            <person name="Verjovski-Almeida S."/>
            <person name="Werner D."/>
            <person name="White O."/>
            <person name="Wyder S."/>
            <person name="Zeng Q."/>
            <person name="Zhao Q."/>
            <person name="Zhao Y."/>
            <person name="Hill C.A."/>
            <person name="Raikhel A.S."/>
            <person name="Soares M.B."/>
            <person name="Knudson D.L."/>
            <person name="Lee N.H."/>
            <person name="Galagan J."/>
            <person name="Salzberg S.L."/>
            <person name="Paulsen I.T."/>
            <person name="Dimopoulos G."/>
            <person name="Collins F.H."/>
            <person name="Birren B."/>
            <person name="Fraser-Liggett C.M."/>
            <person name="Severson D.W."/>
        </authorList>
    </citation>
    <scope>NUCLEOTIDE SEQUENCE [LARGE SCALE GENOMIC DNA]</scope>
    <source>
        <strain evidence="6">Liverpool</strain>
    </source>
</reference>
<keyword evidence="2" id="KW-0539">Nucleus</keyword>
<dbReference type="Gene3D" id="2.130.10.10">
    <property type="entry name" value="YVTN repeat-like/Quinoprotein amine dehydrogenase"/>
    <property type="match status" value="2"/>
</dbReference>
<dbReference type="EMBL" id="CH477287">
    <property type="protein sequence ID" value="EAT44712.1"/>
    <property type="molecule type" value="Genomic_DNA"/>
</dbReference>
<comment type="similarity">
    <text evidence="3">Belongs to the UTP5 family.</text>
</comment>